<accession>A0A183D5U1</accession>
<gene>
    <name evidence="3" type="ORF">GPUH_LOCUS4082</name>
</gene>
<feature type="region of interest" description="Disordered" evidence="1">
    <location>
        <begin position="22"/>
        <end position="46"/>
    </location>
</feature>
<feature type="chain" id="PRO_5043138613" evidence="2">
    <location>
        <begin position="18"/>
        <end position="286"/>
    </location>
</feature>
<reference evidence="5" key="1">
    <citation type="submission" date="2016-06" db="UniProtKB">
        <authorList>
            <consortium name="WormBaseParasite"/>
        </authorList>
    </citation>
    <scope>IDENTIFICATION</scope>
</reference>
<evidence type="ECO:0000256" key="1">
    <source>
        <dbReference type="SAM" id="MobiDB-lite"/>
    </source>
</evidence>
<keyword evidence="4" id="KW-1185">Reference proteome</keyword>
<evidence type="ECO:0000256" key="2">
    <source>
        <dbReference type="SAM" id="SignalP"/>
    </source>
</evidence>
<dbReference type="AlphaFoldDB" id="A0A183D5U1"/>
<dbReference type="EMBL" id="UYRT01007427">
    <property type="protein sequence ID" value="VDK42410.1"/>
    <property type="molecule type" value="Genomic_DNA"/>
</dbReference>
<evidence type="ECO:0000313" key="4">
    <source>
        <dbReference type="Proteomes" id="UP000271098"/>
    </source>
</evidence>
<name>A0A183D5U1_9BILA</name>
<evidence type="ECO:0000313" key="3">
    <source>
        <dbReference type="EMBL" id="VDK42410.1"/>
    </source>
</evidence>
<feature type="signal peptide" evidence="2">
    <location>
        <begin position="1"/>
        <end position="17"/>
    </location>
</feature>
<evidence type="ECO:0000313" key="5">
    <source>
        <dbReference type="WBParaSite" id="GPUH_0000408901-mRNA-1"/>
    </source>
</evidence>
<organism evidence="5">
    <name type="scientific">Gongylonema pulchrum</name>
    <dbReference type="NCBI Taxonomy" id="637853"/>
    <lineage>
        <taxon>Eukaryota</taxon>
        <taxon>Metazoa</taxon>
        <taxon>Ecdysozoa</taxon>
        <taxon>Nematoda</taxon>
        <taxon>Chromadorea</taxon>
        <taxon>Rhabditida</taxon>
        <taxon>Spirurina</taxon>
        <taxon>Spiruromorpha</taxon>
        <taxon>Spiruroidea</taxon>
        <taxon>Gongylonematidae</taxon>
        <taxon>Gongylonema</taxon>
    </lineage>
</organism>
<reference evidence="3 4" key="2">
    <citation type="submission" date="2018-11" db="EMBL/GenBank/DDBJ databases">
        <authorList>
            <consortium name="Pathogen Informatics"/>
        </authorList>
    </citation>
    <scope>NUCLEOTIDE SEQUENCE [LARGE SCALE GENOMIC DNA]</scope>
</reference>
<dbReference type="Proteomes" id="UP000271098">
    <property type="component" value="Unassembled WGS sequence"/>
</dbReference>
<keyword evidence="2" id="KW-0732">Signal</keyword>
<dbReference type="WBParaSite" id="GPUH_0000408901-mRNA-1">
    <property type="protein sequence ID" value="GPUH_0000408901-mRNA-1"/>
    <property type="gene ID" value="GPUH_0000408901"/>
</dbReference>
<protein>
    <submittedName>
        <fullName evidence="3 5">Uncharacterized protein</fullName>
    </submittedName>
</protein>
<proteinExistence type="predicted"/>
<sequence length="286" mass="31669">MILCAVFFMLLAVLVTPIPSTSKATSATTTTSSSATITTTARPTTTTTSSKNFYNNFINELIADHNSSGIYLSLDNKTGIEFYNNLINELLSNSSSDIDLHVSSDDPSVVVSLETNHSHVELQLDIGDPRNEILLDIDGNNRLAFKAGDPNTNLLLGNDAHDIDLWFGRNCNNNNYNSNSNVEYYNNFINELINGNGTDNSLVNLLINKYGVPYTSYIIGGLRNGNDTEYYNKLINALLIENGMNNRNNMTNLPMESRNGSNNTRGVVYNNLISRLSIKQKRHKVV</sequence>